<dbReference type="GO" id="GO:0030001">
    <property type="term" value="P:metal ion transport"/>
    <property type="evidence" value="ECO:0007669"/>
    <property type="project" value="UniProtKB-ARBA"/>
</dbReference>
<dbReference type="Pfam" id="PF02386">
    <property type="entry name" value="TrkH"/>
    <property type="match status" value="1"/>
</dbReference>
<dbReference type="RefSeq" id="WP_125004917.1">
    <property type="nucleotide sequence ID" value="NZ_BHYK01000031.1"/>
</dbReference>
<evidence type="ECO:0000256" key="6">
    <source>
        <dbReference type="ARBA" id="ARBA00022989"/>
    </source>
</evidence>
<proteinExistence type="inferred from homology"/>
<dbReference type="PANTHER" id="PTHR32024:SF2">
    <property type="entry name" value="TRK SYSTEM POTASSIUM UPTAKE PROTEIN TRKG-RELATED"/>
    <property type="match status" value="1"/>
</dbReference>
<keyword evidence="4" id="KW-1003">Cell membrane</keyword>
<dbReference type="Proteomes" id="UP000287872">
    <property type="component" value="Unassembled WGS sequence"/>
</dbReference>
<evidence type="ECO:0000256" key="2">
    <source>
        <dbReference type="ARBA" id="ARBA00009137"/>
    </source>
</evidence>
<keyword evidence="7" id="KW-0406">Ion transport</keyword>
<keyword evidence="5 9" id="KW-0812">Transmembrane</keyword>
<dbReference type="PANTHER" id="PTHR32024">
    <property type="entry name" value="TRK SYSTEM POTASSIUM UPTAKE PROTEIN TRKG-RELATED"/>
    <property type="match status" value="1"/>
</dbReference>
<dbReference type="GO" id="GO:0008324">
    <property type="term" value="F:monoatomic cation transmembrane transporter activity"/>
    <property type="evidence" value="ECO:0007669"/>
    <property type="project" value="InterPro"/>
</dbReference>
<evidence type="ECO:0000256" key="3">
    <source>
        <dbReference type="ARBA" id="ARBA00022448"/>
    </source>
</evidence>
<dbReference type="OrthoDB" id="9810952at2"/>
<feature type="transmembrane region" description="Helical" evidence="9">
    <location>
        <begin position="418"/>
        <end position="441"/>
    </location>
</feature>
<sequence length="511" mass="56547">MKKIIKNFDDFKIINFYVGYVIIGTASLMLIPMLTSLIFKEWSALLDFTISISIAISLGILLMATGKSKIDKVKVQWKHGLIIASSSWLILTLLCAVPYHLSGNTQSFLDACFDVMSGFTTSGVLLIQNIDHLSLGLNMWRHIITFVGGQGMVVLALSFMVDHTLGAYKMYVGEGKDAELVPNVKNTARIIWKISIIYLVVGTIMLWINGILIGMRPVTALFHGLFIFMSAWSTGGFAPMSQNMLYYHSLSYELLTMIFFVIGSLNFALHYAVWQGKKKEILKNIETQSFFITALLISFFAALKLTNSGVYSNAISVFRKGVYNILSAHTTTGFGNLYARQFATEWGDFPVVMMIIAMLIGGSACSTAGGFKGLRVGLVFKSIGVEVKKLINSDRKIRVAKFHHIKEIVLEDAMVKSAYLIIICYIILFFVGTALGTYYGYPVLSAAFEAASVTGNVGLSIGITAPSMPTLLKIYYIIAMYLGRLEFISVFALIGVTFGGIKKLWLRLLKQ</sequence>
<feature type="transmembrane region" description="Helical" evidence="9">
    <location>
        <begin position="351"/>
        <end position="371"/>
    </location>
</feature>
<feature type="transmembrane region" description="Helical" evidence="9">
    <location>
        <begin position="190"/>
        <end position="208"/>
    </location>
</feature>
<evidence type="ECO:0000256" key="1">
    <source>
        <dbReference type="ARBA" id="ARBA00004651"/>
    </source>
</evidence>
<gene>
    <name evidence="10" type="ORF">Ctaglu_39400</name>
</gene>
<organism evidence="10 11">
    <name type="scientific">Clostridium tagluense</name>
    <dbReference type="NCBI Taxonomy" id="360422"/>
    <lineage>
        <taxon>Bacteria</taxon>
        <taxon>Bacillati</taxon>
        <taxon>Bacillota</taxon>
        <taxon>Clostridia</taxon>
        <taxon>Eubacteriales</taxon>
        <taxon>Clostridiaceae</taxon>
        <taxon>Clostridium</taxon>
    </lineage>
</organism>
<evidence type="ECO:0000313" key="11">
    <source>
        <dbReference type="Proteomes" id="UP000287872"/>
    </source>
</evidence>
<accession>A0A401US08</accession>
<name>A0A401US08_9CLOT</name>
<feature type="transmembrane region" description="Helical" evidence="9">
    <location>
        <begin position="285"/>
        <end position="303"/>
    </location>
</feature>
<reference evidence="10 11" key="1">
    <citation type="submission" date="2018-11" db="EMBL/GenBank/DDBJ databases">
        <title>Genome sequencing and assembly of Clostridium tagluense strain A121.</title>
        <authorList>
            <person name="Murakami T."/>
            <person name="Segawa T."/>
            <person name="Shcherbakova V.A."/>
            <person name="Mori H."/>
            <person name="Yoshimura Y."/>
        </authorList>
    </citation>
    <scope>NUCLEOTIDE SEQUENCE [LARGE SCALE GENOMIC DNA]</scope>
    <source>
        <strain evidence="10 11">A121</strain>
    </source>
</reference>
<comment type="subcellular location">
    <subcellularLocation>
        <location evidence="1">Cell membrane</location>
        <topology evidence="1">Multi-pass membrane protein</topology>
    </subcellularLocation>
</comment>
<dbReference type="GO" id="GO:0005886">
    <property type="term" value="C:plasma membrane"/>
    <property type="evidence" value="ECO:0007669"/>
    <property type="project" value="UniProtKB-SubCell"/>
</dbReference>
<feature type="transmembrane region" description="Helical" evidence="9">
    <location>
        <begin position="77"/>
        <end position="101"/>
    </location>
</feature>
<evidence type="ECO:0000256" key="7">
    <source>
        <dbReference type="ARBA" id="ARBA00023065"/>
    </source>
</evidence>
<dbReference type="EMBL" id="BHYK01000031">
    <property type="protein sequence ID" value="GCD12317.1"/>
    <property type="molecule type" value="Genomic_DNA"/>
</dbReference>
<evidence type="ECO:0000256" key="5">
    <source>
        <dbReference type="ARBA" id="ARBA00022692"/>
    </source>
</evidence>
<comment type="similarity">
    <text evidence="2">Belongs to the TrkH potassium transport family.</text>
</comment>
<evidence type="ECO:0000256" key="4">
    <source>
        <dbReference type="ARBA" id="ARBA00022475"/>
    </source>
</evidence>
<keyword evidence="6 9" id="KW-1133">Transmembrane helix</keyword>
<evidence type="ECO:0000256" key="8">
    <source>
        <dbReference type="ARBA" id="ARBA00023136"/>
    </source>
</evidence>
<keyword evidence="11" id="KW-1185">Reference proteome</keyword>
<feature type="transmembrane region" description="Helical" evidence="9">
    <location>
        <begin position="12"/>
        <end position="39"/>
    </location>
</feature>
<evidence type="ECO:0000313" key="10">
    <source>
        <dbReference type="EMBL" id="GCD12317.1"/>
    </source>
</evidence>
<protein>
    <submittedName>
        <fullName evidence="10">Potassium transporter</fullName>
    </submittedName>
</protein>
<feature type="transmembrane region" description="Helical" evidence="9">
    <location>
        <begin position="45"/>
        <end position="65"/>
    </location>
</feature>
<dbReference type="InterPro" id="IPR003445">
    <property type="entry name" value="Cat_transpt"/>
</dbReference>
<feature type="transmembrane region" description="Helical" evidence="9">
    <location>
        <begin position="250"/>
        <end position="273"/>
    </location>
</feature>
<keyword evidence="8 9" id="KW-0472">Membrane</keyword>
<feature type="transmembrane region" description="Helical" evidence="9">
    <location>
        <begin position="474"/>
        <end position="501"/>
    </location>
</feature>
<comment type="caution">
    <text evidence="10">The sequence shown here is derived from an EMBL/GenBank/DDBJ whole genome shotgun (WGS) entry which is preliminary data.</text>
</comment>
<evidence type="ECO:0000256" key="9">
    <source>
        <dbReference type="SAM" id="Phobius"/>
    </source>
</evidence>
<feature type="transmembrane region" description="Helical" evidence="9">
    <location>
        <begin position="220"/>
        <end position="238"/>
    </location>
</feature>
<feature type="transmembrane region" description="Helical" evidence="9">
    <location>
        <begin position="139"/>
        <end position="161"/>
    </location>
</feature>
<dbReference type="AlphaFoldDB" id="A0A401US08"/>
<keyword evidence="3" id="KW-0813">Transport</keyword>